<dbReference type="Gene3D" id="6.10.140.2220">
    <property type="match status" value="1"/>
</dbReference>
<evidence type="ECO:0000256" key="9">
    <source>
        <dbReference type="ARBA" id="ARBA00023136"/>
    </source>
</evidence>
<keyword evidence="9" id="KW-0472">Membrane</keyword>
<comment type="subcellular location">
    <subcellularLocation>
        <location evidence="1">Membrane</location>
        <topology evidence="1">Multi-pass membrane protein</topology>
    </subcellularLocation>
</comment>
<dbReference type="InterPro" id="IPR014830">
    <property type="entry name" value="Glycolipid_transfer_prot_dom"/>
</dbReference>
<comment type="similarity">
    <text evidence="3">Belongs to the GLTP family.</text>
</comment>
<dbReference type="GO" id="GO:0005737">
    <property type="term" value="C:cytoplasm"/>
    <property type="evidence" value="ECO:0007669"/>
    <property type="project" value="InterPro"/>
</dbReference>
<dbReference type="SUPFAM" id="SSF110004">
    <property type="entry name" value="Glycolipid transfer protein, GLTP"/>
    <property type="match status" value="1"/>
</dbReference>
<feature type="compositionally biased region" description="Basic and acidic residues" evidence="11">
    <location>
        <begin position="187"/>
        <end position="197"/>
    </location>
</feature>
<dbReference type="Proteomes" id="UP000010552">
    <property type="component" value="Unassembled WGS sequence"/>
</dbReference>
<dbReference type="Gene3D" id="1.10.3520.10">
    <property type="entry name" value="Glycolipid transfer protein"/>
    <property type="match status" value="1"/>
</dbReference>
<dbReference type="GO" id="GO:0016020">
    <property type="term" value="C:membrane"/>
    <property type="evidence" value="ECO:0007669"/>
    <property type="project" value="UniProtKB-SubCell"/>
</dbReference>
<keyword evidence="8" id="KW-1133">Transmembrane helix</keyword>
<dbReference type="InParanoid" id="L5JWE3"/>
<feature type="region of interest" description="Disordered" evidence="11">
    <location>
        <begin position="70"/>
        <end position="89"/>
    </location>
</feature>
<evidence type="ECO:0000256" key="3">
    <source>
        <dbReference type="ARBA" id="ARBA00007148"/>
    </source>
</evidence>
<dbReference type="PANTHER" id="PTHR47085">
    <property type="entry name" value="ZINC FINGER MYND DOMAIN-CONTAINING PROTEIN 15"/>
    <property type="match status" value="1"/>
</dbReference>
<feature type="domain" description="MYND-type" evidence="12">
    <location>
        <begin position="312"/>
        <end position="358"/>
    </location>
</feature>
<evidence type="ECO:0000259" key="12">
    <source>
        <dbReference type="PROSITE" id="PS50865"/>
    </source>
</evidence>
<feature type="region of interest" description="Disordered" evidence="11">
    <location>
        <begin position="766"/>
        <end position="790"/>
    </location>
</feature>
<keyword evidence="14" id="KW-1185">Reference proteome</keyword>
<dbReference type="FunFam" id="1.10.3520.10:FF:000002">
    <property type="entry name" value="Ceramide-1-phosphate transfer protein"/>
    <property type="match status" value="1"/>
</dbReference>
<dbReference type="InterPro" id="IPR008661">
    <property type="entry name" value="L6_membrane"/>
</dbReference>
<evidence type="ECO:0000256" key="1">
    <source>
        <dbReference type="ARBA" id="ARBA00004141"/>
    </source>
</evidence>
<dbReference type="PANTHER" id="PTHR47085:SF1">
    <property type="entry name" value="ZINC FINGER MYND DOMAIN-CONTAINING PROTEIN 15"/>
    <property type="match status" value="1"/>
</dbReference>
<dbReference type="InterPro" id="IPR036497">
    <property type="entry name" value="GLTP_sf"/>
</dbReference>
<dbReference type="PROSITE" id="PS50865">
    <property type="entry name" value="ZF_MYND_2"/>
    <property type="match status" value="1"/>
</dbReference>
<proteinExistence type="inferred from homology"/>
<gene>
    <name evidence="13" type="ORF">PAL_GLEAN10010138</name>
</gene>
<keyword evidence="5" id="KW-0479">Metal-binding</keyword>
<accession>L5JWE3</accession>
<evidence type="ECO:0000256" key="6">
    <source>
        <dbReference type="ARBA" id="ARBA00022771"/>
    </source>
</evidence>
<dbReference type="STRING" id="9402.L5JWE3"/>
<dbReference type="AlphaFoldDB" id="L5JWE3"/>
<evidence type="ECO:0000313" key="14">
    <source>
        <dbReference type="Proteomes" id="UP000010552"/>
    </source>
</evidence>
<dbReference type="GO" id="GO:0032691">
    <property type="term" value="P:negative regulation of interleukin-1 beta production"/>
    <property type="evidence" value="ECO:0007669"/>
    <property type="project" value="UniProtKB-ARBA"/>
</dbReference>
<name>L5JWE3_PTEAL</name>
<evidence type="ECO:0000256" key="4">
    <source>
        <dbReference type="ARBA" id="ARBA00022692"/>
    </source>
</evidence>
<dbReference type="eggNOG" id="KOG2084">
    <property type="taxonomic scope" value="Eukaryota"/>
</dbReference>
<feature type="region of interest" description="Disordered" evidence="11">
    <location>
        <begin position="109"/>
        <end position="198"/>
    </location>
</feature>
<dbReference type="Pfam" id="PF05805">
    <property type="entry name" value="L6_membrane"/>
    <property type="match status" value="1"/>
</dbReference>
<dbReference type="InterPro" id="IPR042989">
    <property type="entry name" value="ZMY15"/>
</dbReference>
<dbReference type="GO" id="GO:0120013">
    <property type="term" value="F:lipid transfer activity"/>
    <property type="evidence" value="ECO:0007669"/>
    <property type="project" value="InterPro"/>
</dbReference>
<dbReference type="FunCoup" id="L5JWE3">
    <property type="interactions" value="30"/>
</dbReference>
<feature type="compositionally biased region" description="Basic and acidic residues" evidence="11">
    <location>
        <begin position="133"/>
        <end position="154"/>
    </location>
</feature>
<evidence type="ECO:0000256" key="10">
    <source>
        <dbReference type="PROSITE-ProRule" id="PRU00134"/>
    </source>
</evidence>
<dbReference type="Pfam" id="PF08718">
    <property type="entry name" value="GLTP"/>
    <property type="match status" value="1"/>
</dbReference>
<dbReference type="Pfam" id="PF20179">
    <property type="entry name" value="MSS51_C"/>
    <property type="match status" value="1"/>
</dbReference>
<feature type="compositionally biased region" description="Acidic residues" evidence="11">
    <location>
        <begin position="110"/>
        <end position="129"/>
    </location>
</feature>
<organism evidence="13 14">
    <name type="scientific">Pteropus alecto</name>
    <name type="common">Black flying fox</name>
    <dbReference type="NCBI Taxonomy" id="9402"/>
    <lineage>
        <taxon>Eukaryota</taxon>
        <taxon>Metazoa</taxon>
        <taxon>Chordata</taxon>
        <taxon>Craniata</taxon>
        <taxon>Vertebrata</taxon>
        <taxon>Euteleostomi</taxon>
        <taxon>Mammalia</taxon>
        <taxon>Eutheria</taxon>
        <taxon>Laurasiatheria</taxon>
        <taxon>Chiroptera</taxon>
        <taxon>Yinpterochiroptera</taxon>
        <taxon>Pteropodoidea</taxon>
        <taxon>Pteropodidae</taxon>
        <taxon>Pteropodinae</taxon>
        <taxon>Pteropus</taxon>
    </lineage>
</organism>
<dbReference type="GO" id="GO:0008270">
    <property type="term" value="F:zinc ion binding"/>
    <property type="evidence" value="ECO:0007669"/>
    <property type="project" value="UniProtKB-KW"/>
</dbReference>
<evidence type="ECO:0000256" key="8">
    <source>
        <dbReference type="ARBA" id="ARBA00022989"/>
    </source>
</evidence>
<keyword evidence="4" id="KW-0812">Transmembrane</keyword>
<protein>
    <submittedName>
        <fullName evidence="13">Zinc finger MYND domain-containing protein 15</fullName>
    </submittedName>
</protein>
<dbReference type="InterPro" id="IPR046824">
    <property type="entry name" value="Mss51-like_C"/>
</dbReference>
<dbReference type="InterPro" id="IPR002893">
    <property type="entry name" value="Znf_MYND"/>
</dbReference>
<dbReference type="SUPFAM" id="SSF144232">
    <property type="entry name" value="HIT/MYND zinc finger-like"/>
    <property type="match status" value="1"/>
</dbReference>
<dbReference type="GO" id="GO:0045892">
    <property type="term" value="P:negative regulation of DNA-templated transcription"/>
    <property type="evidence" value="ECO:0007669"/>
    <property type="project" value="InterPro"/>
</dbReference>
<evidence type="ECO:0000313" key="13">
    <source>
        <dbReference type="EMBL" id="ELK03769.1"/>
    </source>
</evidence>
<dbReference type="Pfam" id="PF01753">
    <property type="entry name" value="zf-MYND"/>
    <property type="match status" value="1"/>
</dbReference>
<reference evidence="14" key="1">
    <citation type="journal article" date="2013" name="Science">
        <title>Comparative analysis of bat genomes provides insight into the evolution of flight and immunity.</title>
        <authorList>
            <person name="Zhang G."/>
            <person name="Cowled C."/>
            <person name="Shi Z."/>
            <person name="Huang Z."/>
            <person name="Bishop-Lilly K.A."/>
            <person name="Fang X."/>
            <person name="Wynne J.W."/>
            <person name="Xiong Z."/>
            <person name="Baker M.L."/>
            <person name="Zhao W."/>
            <person name="Tachedjian M."/>
            <person name="Zhu Y."/>
            <person name="Zhou P."/>
            <person name="Jiang X."/>
            <person name="Ng J."/>
            <person name="Yang L."/>
            <person name="Wu L."/>
            <person name="Xiao J."/>
            <person name="Feng Y."/>
            <person name="Chen Y."/>
            <person name="Sun X."/>
            <person name="Zhang Y."/>
            <person name="Marsh G.A."/>
            <person name="Crameri G."/>
            <person name="Broder C.C."/>
            <person name="Frey K.G."/>
            <person name="Wang L.F."/>
            <person name="Wang J."/>
        </authorList>
    </citation>
    <scope>NUCLEOTIDE SEQUENCE [LARGE SCALE GENOMIC DNA]</scope>
</reference>
<dbReference type="GO" id="GO:0042826">
    <property type="term" value="F:histone deacetylase binding"/>
    <property type="evidence" value="ECO:0007669"/>
    <property type="project" value="InterPro"/>
</dbReference>
<evidence type="ECO:0000256" key="11">
    <source>
        <dbReference type="SAM" id="MobiDB-lite"/>
    </source>
</evidence>
<sequence>MEFVSGYRDEFLDFAALLFGWFHKFVAERGAVGASLEGRWRQLEAQIRRLPQDPALWVLHVLPNHSVGISLGQGSEPGPGPGLGATRLLGEEPPLHLRDLSPYVSFVSLEEGEEGEEEEEEEEEKENGEEGAGTEKKVESEEDGELAHTSRESPQESNPPGEPEETEQEAGGGEDGCQEDRAEEETGPEKRKERRSEAAPLHLSCLLLVTDEHGTILGIDLLMDGVQESTGRSSGTENLVPRAYALLCHSMACPMGSGDPRKPRQLTVGDAQLHRELESLVPRLGVKLAKTPMRTWGPRPGFTFASLRARTCHVCHRHSFEVKLTPCPQCNAVLYCGEACLRADWRRCPDDVSHRFWCPRLAAFMERAGELATLPFTYTAEVTSETFNKEAFLASRGLTRGYWTQISMLIPGPGTPRHPQGSTPFLSLLLNGDPYQLLQGYGPALMPPVPLEPPRCLFGSWQDYYSWRGLSLDSPMAVLLTYPLTVYYVITHLVPQSCKKRRVPELNIQNKQSLKIHVVEAGKEFDLVMVFWELLVLLPHVALELQFVGDGLPPESDQQHFTLQRDGPEVSVRPGSGVSARLSCGTKEKGGRRDLQIKVSARPYHLLQGPKPDLVIGFNSGFGLKDTWLSSLPRLQSLRVPAFFTESSEYGCVMDDQTMAVATGGGTSPPRPNPFRSPFRLRAADNCMPCTHHPPGLSMCTGKCARFVGLSLIPLSLVCIMANVLLLVPNGETTNYDHLSLQVWFMAGFIGGGLMGCQSGAQSCISEGPPPLQTQQQSRPPEAPQLEKPQCLGPRGMLSRMMRRFRDSLNTEGDVELSHYLAGWRELIRFLTPLGSIFAFATGEAFNKVTALEARVHGPDAVHYKTLAGMVEWERRAGLLELPGIAPRNYATSSGSRTMLLLHRALHWSQLCLHRVATEMLEGPDAGEQCNDAYSKALAPHHSWLVRQAVRLAFLSFPGRGRLLKLACPGTREAEARATLARAAGTLENVYNQTQGLLARRGLLQLA</sequence>
<keyword evidence="6 10" id="KW-0863">Zinc-finger</keyword>
<keyword evidence="7" id="KW-0862">Zinc</keyword>
<evidence type="ECO:0000256" key="7">
    <source>
        <dbReference type="ARBA" id="ARBA00022833"/>
    </source>
</evidence>
<comment type="similarity">
    <text evidence="2">Belongs to the L6 tetraspanin family.</text>
</comment>
<evidence type="ECO:0000256" key="5">
    <source>
        <dbReference type="ARBA" id="ARBA00022723"/>
    </source>
</evidence>
<evidence type="ECO:0000256" key="2">
    <source>
        <dbReference type="ARBA" id="ARBA00006193"/>
    </source>
</evidence>
<dbReference type="EMBL" id="KB031076">
    <property type="protein sequence ID" value="ELK03769.1"/>
    <property type="molecule type" value="Genomic_DNA"/>
</dbReference>